<comment type="similarity">
    <text evidence="2 7">Belongs to the CTL (choline transporter-like) family.</text>
</comment>
<feature type="transmembrane region" description="Helical" evidence="7">
    <location>
        <begin position="572"/>
        <end position="601"/>
    </location>
</feature>
<dbReference type="EMBL" id="HBGK01045523">
    <property type="protein sequence ID" value="CAD9305311.1"/>
    <property type="molecule type" value="Transcribed_RNA"/>
</dbReference>
<feature type="region of interest" description="Disordered" evidence="8">
    <location>
        <begin position="1"/>
        <end position="36"/>
    </location>
</feature>
<feature type="transmembrane region" description="Helical" evidence="7">
    <location>
        <begin position="321"/>
        <end position="343"/>
    </location>
</feature>
<feature type="transmembrane region" description="Helical" evidence="7">
    <location>
        <begin position="427"/>
        <end position="453"/>
    </location>
</feature>
<dbReference type="GO" id="GO:0005886">
    <property type="term" value="C:plasma membrane"/>
    <property type="evidence" value="ECO:0007669"/>
    <property type="project" value="UniProtKB-SubCell"/>
</dbReference>
<evidence type="ECO:0000256" key="2">
    <source>
        <dbReference type="ARBA" id="ARBA00007168"/>
    </source>
</evidence>
<keyword evidence="4 7" id="KW-1133">Transmembrane helix</keyword>
<reference evidence="9" key="1">
    <citation type="submission" date="2021-01" db="EMBL/GenBank/DDBJ databases">
        <authorList>
            <person name="Corre E."/>
            <person name="Pelletier E."/>
            <person name="Niang G."/>
            <person name="Scheremetjew M."/>
            <person name="Finn R."/>
            <person name="Kale V."/>
            <person name="Holt S."/>
            <person name="Cochrane G."/>
            <person name="Meng A."/>
            <person name="Brown T."/>
            <person name="Cohen L."/>
        </authorList>
    </citation>
    <scope>NUCLEOTIDE SEQUENCE</scope>
    <source>
        <strain evidence="9">CCMP 410</strain>
    </source>
</reference>
<feature type="compositionally biased region" description="Acidic residues" evidence="8">
    <location>
        <begin position="18"/>
        <end position="27"/>
    </location>
</feature>
<accession>A0A7S1VN07</accession>
<sequence>MPASKANSRSTKSSLERYDDDDDEDEMGDKLVAPHDFSGPTGSRHCTDVLCTLLLIASWALMTMLGIYSIMNGDYRIIIYPLDYDGNICGTDYAKNFTEWPYLFLVNNYGGGVCVKECPVLQNVTTDDKIDIRSMITYDGMWQTDGAELPAGFVDVANYSDSEDVLSCTDDLCFPNNDPVQSWKSTGINQAFGFAYYVGDSYAVLSRCFLTLDALIAIQDTTNATTTLDRIEAGYEFWNNLYADLWTSRAYVLGFGFGLSLFVSFCYVMLLRLPGLLNMVIWTSLLIANTMFFVAGAYAYRHSKMWAEQDPPTYDQRAIDVTLYGSYASFGVGVLLLLLLCCLRRHIQLAIGCVKQAGRAIARMPLIVLVPILQAIGLIAFMCVFTVYAVYLASLGHVTVKNFPVPGDIDMAVRTYEFDEFVERCGWYLLFCLFWTGNFIVAVGDMVVSMAVAKWYFTHNKREASSVYVISSVFDTCFYHLGTCAYGSLILAIVQLMRAILARIQKQAKKANSKVADCLLCCCQCCLWCFEKCIKFLNKNAYIQTAIFGTSFCTSAREAFFLILRNAGRIGAISYVSGLVLFVGKLFISSVTTILSYFVIVEYVGEELYSVAGPVVVVFIISYFISDMFMDIFDMGISTILQCFVADEEMFDGDTCYAEGELQKWIDNYDG</sequence>
<feature type="transmembrane region" description="Helical" evidence="7">
    <location>
        <begin position="607"/>
        <end position="625"/>
    </location>
</feature>
<proteinExistence type="inferred from homology"/>
<dbReference type="AlphaFoldDB" id="A0A7S1VN07"/>
<feature type="compositionally biased region" description="Polar residues" evidence="8">
    <location>
        <begin position="1"/>
        <end position="13"/>
    </location>
</feature>
<dbReference type="InterPro" id="IPR007603">
    <property type="entry name" value="Choline_transptr-like"/>
</dbReference>
<feature type="transmembrane region" description="Helical" evidence="7">
    <location>
        <begin position="364"/>
        <end position="391"/>
    </location>
</feature>
<feature type="transmembrane region" description="Helical" evidence="7">
    <location>
        <begin position="250"/>
        <end position="270"/>
    </location>
</feature>
<keyword evidence="3 7" id="KW-0812">Transmembrane</keyword>
<gene>
    <name evidence="9" type="ORF">GOCE00092_LOCUS23984</name>
</gene>
<evidence type="ECO:0000256" key="1">
    <source>
        <dbReference type="ARBA" id="ARBA00004141"/>
    </source>
</evidence>
<evidence type="ECO:0000256" key="5">
    <source>
        <dbReference type="ARBA" id="ARBA00023136"/>
    </source>
</evidence>
<organism evidence="9">
    <name type="scientific">Grammatophora oceanica</name>
    <dbReference type="NCBI Taxonomy" id="210454"/>
    <lineage>
        <taxon>Eukaryota</taxon>
        <taxon>Sar</taxon>
        <taxon>Stramenopiles</taxon>
        <taxon>Ochrophyta</taxon>
        <taxon>Bacillariophyta</taxon>
        <taxon>Fragilariophyceae</taxon>
        <taxon>Fragilariophycidae</taxon>
        <taxon>Rhabdonematales</taxon>
        <taxon>Grammatophoraceae</taxon>
        <taxon>Grammatophora</taxon>
    </lineage>
</organism>
<keyword evidence="6" id="KW-0325">Glycoprotein</keyword>
<evidence type="ECO:0000256" key="8">
    <source>
        <dbReference type="SAM" id="MobiDB-lite"/>
    </source>
</evidence>
<comment type="subcellular location">
    <subcellularLocation>
        <location evidence="7">Cell membrane</location>
        <topology evidence="7">Multi-pass membrane protein</topology>
    </subcellularLocation>
    <subcellularLocation>
        <location evidence="1">Membrane</location>
        <topology evidence="1">Multi-pass membrane protein</topology>
    </subcellularLocation>
</comment>
<evidence type="ECO:0000313" key="9">
    <source>
        <dbReference type="EMBL" id="CAD9305311.1"/>
    </source>
</evidence>
<feature type="transmembrane region" description="Helical" evidence="7">
    <location>
        <begin position="49"/>
        <end position="71"/>
    </location>
</feature>
<evidence type="ECO:0000256" key="3">
    <source>
        <dbReference type="ARBA" id="ARBA00022692"/>
    </source>
</evidence>
<comment type="function">
    <text evidence="7">Choline transporter.</text>
</comment>
<dbReference type="PANTHER" id="PTHR12385">
    <property type="entry name" value="CHOLINE TRANSPORTER-LIKE (SLC FAMILY 44)"/>
    <property type="match status" value="1"/>
</dbReference>
<name>A0A7S1VN07_9STRA</name>
<feature type="transmembrane region" description="Helical" evidence="7">
    <location>
        <begin position="487"/>
        <end position="504"/>
    </location>
</feature>
<protein>
    <recommendedName>
        <fullName evidence="7">Choline transporter-like protein</fullName>
    </recommendedName>
</protein>
<keyword evidence="5 7" id="KW-0472">Membrane</keyword>
<feature type="transmembrane region" description="Helical" evidence="7">
    <location>
        <begin position="277"/>
        <end position="301"/>
    </location>
</feature>
<dbReference type="GO" id="GO:0022857">
    <property type="term" value="F:transmembrane transporter activity"/>
    <property type="evidence" value="ECO:0007669"/>
    <property type="project" value="UniProtKB-UniRule"/>
</dbReference>
<evidence type="ECO:0000256" key="6">
    <source>
        <dbReference type="ARBA" id="ARBA00023180"/>
    </source>
</evidence>
<evidence type="ECO:0000256" key="7">
    <source>
        <dbReference type="RuleBase" id="RU368066"/>
    </source>
</evidence>
<evidence type="ECO:0000256" key="4">
    <source>
        <dbReference type="ARBA" id="ARBA00022989"/>
    </source>
</evidence>
<dbReference type="Pfam" id="PF04515">
    <property type="entry name" value="Choline_transpo"/>
    <property type="match status" value="1"/>
</dbReference>
<dbReference type="PANTHER" id="PTHR12385:SF14">
    <property type="entry name" value="CHOLINE TRANSPORTER-LIKE 2"/>
    <property type="match status" value="1"/>
</dbReference>